<dbReference type="InterPro" id="IPR000845">
    <property type="entry name" value="Nucleoside_phosphorylase_d"/>
</dbReference>
<feature type="compositionally biased region" description="Low complexity" evidence="1">
    <location>
        <begin position="1155"/>
        <end position="1169"/>
    </location>
</feature>
<keyword evidence="4" id="KW-1185">Reference proteome</keyword>
<feature type="region of interest" description="Disordered" evidence="1">
    <location>
        <begin position="1138"/>
        <end position="1204"/>
    </location>
</feature>
<dbReference type="InterPro" id="IPR035994">
    <property type="entry name" value="Nucleoside_phosphorylase_sf"/>
</dbReference>
<dbReference type="GO" id="GO:0009116">
    <property type="term" value="P:nucleoside metabolic process"/>
    <property type="evidence" value="ECO:0007669"/>
    <property type="project" value="InterPro"/>
</dbReference>
<feature type="region of interest" description="Disordered" evidence="1">
    <location>
        <begin position="107"/>
        <end position="161"/>
    </location>
</feature>
<protein>
    <submittedName>
        <fullName evidence="3">Dynein heavy chain, cytoplasmic</fullName>
    </submittedName>
</protein>
<dbReference type="Gene3D" id="3.40.50.1580">
    <property type="entry name" value="Nucleoside phosphorylase domain"/>
    <property type="match status" value="1"/>
</dbReference>
<sequence length="1523" mass="170359">METPYDSSAAGPPISKTPSSNTGFPCSDTSHESLDNTQKEPNPTIRPQILAEVAGDEDIRQTVEKHKLLDSSSPMDGDEQQGDDDNDNDFDDSNIFNLYNKDLRFNQGSIKPSTASSSSATNQSLRGVRGPNSGITNPKPRSATYRRWNRNNYPQSWGTPATNTGVKNRVLTVYDGKRQLWKDEMMLDNEFEIRTWIPGGGTSRDAYVTDSDIMSLRRTDRIYNATAEEPRIDHLMGLSNTLFPEICPVDEIDIDELMAYREDYSIPQVTSTTKPDDATNLVSHDMLRWGNRIHVAEFAEQIAQCIQHHKPDDRMLQHLAEVLPDLIKDFARQAENNDSTLIEALFAAENSSDIVSATFEKLSDSQSSESAGTAEMDLNDIMNLWASKDDTTSHELAFPEAPRNEDKGDDSGSRMAVAAEVAKTEHGVNGREMRIAALKNNPAFQSLLANVKNECLLASQQPKEMEMTKARILEALSESLNFSENRSAEEYTINFTIDWDPRVFIMSQKYSEDPEDAIEKAITVTGSITDAQALTCRQYLSQTWPSTGLDILRLIKDIVQSEDEFRSSYTFSNRARISVFYSSSKLSTSSIFTIDVTGTAHAIGEIGEQLAWLGAALQSPKSDGISSVKPHIHSLKSHSFHISFDIDPERGASSTVNGNCWHNLFRSPAVVEGFRIPRRSHASVMRGLEIPLNMMAGLAQARRVNKFCSRTVLKGHSAMLLPVRQIGDIVMWHLIHDKRGGRISYNDSLAFHTVDIDLSTLERARHVLGWCSEMKFYGGAADAWYDIGASRLPRAQTTDGLLAEAALYQGQRISGGHPFSIGHRDIPIHVSQDGFIPRLKWVSKKYVLLWDTECNRAWLINGTAALLHLVRASLERDKTDPFNSLFLFDSTDMKEAPQPHHPHSAIHVLINQKNLNLKIYPNKDSYITFENRVEHFYDILEKLIDNQVHAVGKCDGRDVSRAHLVGWDFNDLTLSRDPVYPRLAALDQMGKSWVDFARSIHAVSLFGHGFGEIIKPVGSSCHYWAKLPKDRSYLAVCLSDLKEIIDAYGDPSSLPPQLTHNTVWHQVEQPFKTCGCYSSQEEKHSDLTQVLLPPTISREELLRRYPQIVNLDNAGAVIFGFNKDFKWYWGDAGDPTTQQQELYDRKSSASSPYNDSGLGSSLSSSSLQGRDSRSHISCNQERAEDSISSPTPNHRDQGNNSLLSTLTYPDDDHTRAFKEYTVGIICALPVEFMAVRTLFDQKHQEPVISRDDPNRYAVGRMANHNVVATCLPDGMYGTNSAVDVASNMRRTFPSLKFCLLVGIGAGVPSRQNDIRLGDVVVSKPTGTHPGVLQYDLGKALEKGNFQQCGSLPPPPRSLMCAISDLRSDPDLPLTPLDTYLAHIQTGREQFRYPGHENDKLYDPHYVHISDQEQACRNCNSEYEIKRAPRTPIHPRIHYGLIASGNQVMKDAQLRDRLGQQHNILCFEMEAAGIANTSPCLVIRGICDYADSHKNKEWQGYAAASAAAYAKLLLYRVRPSYYDI</sequence>
<dbReference type="OrthoDB" id="4226134at2759"/>
<dbReference type="STRING" id="28573.A0A0U1LVV7"/>
<reference evidence="3 4" key="1">
    <citation type="submission" date="2015-04" db="EMBL/GenBank/DDBJ databases">
        <authorList>
            <person name="Syromyatnikov M.Y."/>
            <person name="Popov V.N."/>
        </authorList>
    </citation>
    <scope>NUCLEOTIDE SEQUENCE [LARGE SCALE GENOMIC DNA]</scope>
    <source>
        <strain evidence="3">WF-38-12</strain>
    </source>
</reference>
<proteinExistence type="predicted"/>
<dbReference type="Proteomes" id="UP000054383">
    <property type="component" value="Unassembled WGS sequence"/>
</dbReference>
<dbReference type="PANTHER" id="PTHR46082">
    <property type="entry name" value="ATP/GTP-BINDING PROTEIN-RELATED"/>
    <property type="match status" value="1"/>
</dbReference>
<evidence type="ECO:0000256" key="1">
    <source>
        <dbReference type="SAM" id="MobiDB-lite"/>
    </source>
</evidence>
<dbReference type="EMBL" id="CVMT01000003">
    <property type="protein sequence ID" value="CRG86926.1"/>
    <property type="molecule type" value="Genomic_DNA"/>
</dbReference>
<evidence type="ECO:0000313" key="4">
    <source>
        <dbReference type="Proteomes" id="UP000054383"/>
    </source>
</evidence>
<organism evidence="3 4">
    <name type="scientific">Talaromyces islandicus</name>
    <name type="common">Penicillium islandicum</name>
    <dbReference type="NCBI Taxonomy" id="28573"/>
    <lineage>
        <taxon>Eukaryota</taxon>
        <taxon>Fungi</taxon>
        <taxon>Dikarya</taxon>
        <taxon>Ascomycota</taxon>
        <taxon>Pezizomycotina</taxon>
        <taxon>Eurotiomycetes</taxon>
        <taxon>Eurotiomycetidae</taxon>
        <taxon>Eurotiales</taxon>
        <taxon>Trichocomaceae</taxon>
        <taxon>Talaromyces</taxon>
        <taxon>Talaromyces sect. Islandici</taxon>
    </lineage>
</organism>
<feature type="compositionally biased region" description="Polar residues" evidence="1">
    <location>
        <begin position="1175"/>
        <end position="1204"/>
    </location>
</feature>
<feature type="compositionally biased region" description="Polar residues" evidence="1">
    <location>
        <begin position="150"/>
        <end position="161"/>
    </location>
</feature>
<gene>
    <name evidence="3" type="ORF">PISL3812_03939</name>
</gene>
<dbReference type="InterPro" id="IPR053137">
    <property type="entry name" value="NLR-like"/>
</dbReference>
<dbReference type="Pfam" id="PF01048">
    <property type="entry name" value="PNP_UDP_1"/>
    <property type="match status" value="1"/>
</dbReference>
<feature type="compositionally biased region" description="Basic and acidic residues" evidence="1">
    <location>
        <begin position="57"/>
        <end position="69"/>
    </location>
</feature>
<feature type="compositionally biased region" description="Acidic residues" evidence="1">
    <location>
        <begin position="76"/>
        <end position="92"/>
    </location>
</feature>
<feature type="region of interest" description="Disordered" evidence="1">
    <location>
        <begin position="1"/>
        <end position="94"/>
    </location>
</feature>
<feature type="region of interest" description="Disordered" evidence="1">
    <location>
        <begin position="392"/>
        <end position="413"/>
    </location>
</feature>
<name>A0A0U1LVV7_TALIS</name>
<evidence type="ECO:0000313" key="3">
    <source>
        <dbReference type="EMBL" id="CRG86926.1"/>
    </source>
</evidence>
<feature type="compositionally biased region" description="Basic and acidic residues" evidence="1">
    <location>
        <begin position="29"/>
        <end position="38"/>
    </location>
</feature>
<dbReference type="GO" id="GO:0003824">
    <property type="term" value="F:catalytic activity"/>
    <property type="evidence" value="ECO:0007669"/>
    <property type="project" value="InterPro"/>
</dbReference>
<feature type="domain" description="Nucleoside phosphorylase" evidence="2">
    <location>
        <begin position="1221"/>
        <end position="1503"/>
    </location>
</feature>
<dbReference type="PANTHER" id="PTHR46082:SF11">
    <property type="entry name" value="AAA+ ATPASE DOMAIN-CONTAINING PROTEIN-RELATED"/>
    <property type="match status" value="1"/>
</dbReference>
<feature type="compositionally biased region" description="Basic and acidic residues" evidence="1">
    <location>
        <begin position="402"/>
        <end position="412"/>
    </location>
</feature>
<feature type="compositionally biased region" description="Polar residues" evidence="1">
    <location>
        <begin position="16"/>
        <end position="28"/>
    </location>
</feature>
<dbReference type="OMA" id="ANGQCWH"/>
<evidence type="ECO:0000259" key="2">
    <source>
        <dbReference type="Pfam" id="PF01048"/>
    </source>
</evidence>
<dbReference type="SUPFAM" id="SSF53167">
    <property type="entry name" value="Purine and uridine phosphorylases"/>
    <property type="match status" value="1"/>
</dbReference>
<accession>A0A0U1LVV7</accession>